<feature type="binding site" evidence="10">
    <location>
        <position position="146"/>
    </location>
    <ligand>
        <name>Mn(2+)</name>
        <dbReference type="ChEBI" id="CHEBI:29035"/>
    </ligand>
</feature>
<keyword evidence="4 10" id="KW-0378">Hydrolase</keyword>
<dbReference type="OrthoDB" id="9803119at2"/>
<dbReference type="NCBIfam" id="TIGR00287">
    <property type="entry name" value="cas1"/>
    <property type="match status" value="1"/>
</dbReference>
<dbReference type="GO" id="GO:0003677">
    <property type="term" value="F:DNA binding"/>
    <property type="evidence" value="ECO:0007669"/>
    <property type="project" value="UniProtKB-KW"/>
</dbReference>
<reference evidence="11 12" key="1">
    <citation type="journal article" date="2012" name="J. Bacteriol.">
        <title>Genome sequence of Lactobacillus mucosae LM1, isolated from piglet feces.</title>
        <authorList>
            <person name="Lee J.H."/>
            <person name="Valeriano V.D."/>
            <person name="Shin Y.R."/>
            <person name="Chae J.P."/>
            <person name="Kim G.B."/>
            <person name="Ham J.S."/>
            <person name="Chun J."/>
            <person name="Kang D.K."/>
        </authorList>
    </citation>
    <scope>NUCLEOTIDE SEQUENCE [LARGE SCALE GENOMIC DNA]</scope>
    <source>
        <strain evidence="11 12">LM1</strain>
    </source>
</reference>
<dbReference type="GO" id="GO:0016787">
    <property type="term" value="F:hydrolase activity"/>
    <property type="evidence" value="ECO:0007669"/>
    <property type="project" value="UniProtKB-KW"/>
</dbReference>
<gene>
    <name evidence="10" type="primary">cas1</name>
    <name evidence="11" type="ORF">LBLM1_07015</name>
</gene>
<dbReference type="NCBIfam" id="TIGR03639">
    <property type="entry name" value="cas1_NMENI"/>
    <property type="match status" value="1"/>
</dbReference>
<dbReference type="KEGG" id="lmu:LBLM1_07015"/>
<evidence type="ECO:0000256" key="10">
    <source>
        <dbReference type="HAMAP-Rule" id="MF_01470"/>
    </source>
</evidence>
<dbReference type="InterPro" id="IPR019855">
    <property type="entry name" value="CRISPR-assoc_Cas1_NMENI"/>
</dbReference>
<evidence type="ECO:0000256" key="5">
    <source>
        <dbReference type="ARBA" id="ARBA00022842"/>
    </source>
</evidence>
<dbReference type="PANTHER" id="PTHR34353:SF2">
    <property type="entry name" value="CRISPR-ASSOCIATED ENDONUCLEASE CAS1 1"/>
    <property type="match status" value="1"/>
</dbReference>
<dbReference type="InterPro" id="IPR042206">
    <property type="entry name" value="CRISPR-assoc_Cas1_C"/>
</dbReference>
<accession>A0A0D4CLH7</accession>
<dbReference type="InterPro" id="IPR042211">
    <property type="entry name" value="CRISPR-assoc_Cas1_N"/>
</dbReference>
<keyword evidence="5 10" id="KW-0460">Magnesium</keyword>
<comment type="function">
    <text evidence="10">CRISPR (clustered regularly interspaced short palindromic repeat), is an adaptive immune system that provides protection against mobile genetic elements (viruses, transposable elements and conjugative plasmids). CRISPR clusters contain spacers, sequences complementary to antecedent mobile elements, and target invading nucleic acids. CRISPR clusters are transcribed and processed into CRISPR RNA (crRNA). Acts as a dsDNA endonuclease. Involved in the integration of spacer DNA into the CRISPR cassette.</text>
</comment>
<dbReference type="EMBL" id="CP011013">
    <property type="protein sequence ID" value="AJT50775.1"/>
    <property type="molecule type" value="Genomic_DNA"/>
</dbReference>
<dbReference type="Gene3D" id="1.20.120.920">
    <property type="entry name" value="CRISPR-associated endonuclease Cas1, C-terminal domain"/>
    <property type="match status" value="1"/>
</dbReference>
<protein>
    <recommendedName>
        <fullName evidence="10">CRISPR-associated endonuclease Cas1</fullName>
        <ecNumber evidence="10">3.1.-.-</ecNumber>
    </recommendedName>
</protein>
<evidence type="ECO:0000256" key="1">
    <source>
        <dbReference type="ARBA" id="ARBA00022722"/>
    </source>
</evidence>
<dbReference type="STRING" id="1130798.LBLM1_07015"/>
<dbReference type="GO" id="GO:0004520">
    <property type="term" value="F:DNA endonuclease activity"/>
    <property type="evidence" value="ECO:0007669"/>
    <property type="project" value="InterPro"/>
</dbReference>
<keyword evidence="1 10" id="KW-0540">Nuclease</keyword>
<evidence type="ECO:0000256" key="7">
    <source>
        <dbReference type="ARBA" id="ARBA00023125"/>
    </source>
</evidence>
<dbReference type="AlphaFoldDB" id="A0A0D4CLH7"/>
<dbReference type="RefSeq" id="WP_039945660.1">
    <property type="nucleotide sequence ID" value="NZ_CP011013.1"/>
</dbReference>
<evidence type="ECO:0000256" key="3">
    <source>
        <dbReference type="ARBA" id="ARBA00022759"/>
    </source>
</evidence>
<organism evidence="11 12">
    <name type="scientific">Limosilactobacillus mucosae LM1</name>
    <dbReference type="NCBI Taxonomy" id="1130798"/>
    <lineage>
        <taxon>Bacteria</taxon>
        <taxon>Bacillati</taxon>
        <taxon>Bacillota</taxon>
        <taxon>Bacilli</taxon>
        <taxon>Lactobacillales</taxon>
        <taxon>Lactobacillaceae</taxon>
        <taxon>Limosilactobacillus</taxon>
    </lineage>
</organism>
<evidence type="ECO:0000256" key="2">
    <source>
        <dbReference type="ARBA" id="ARBA00022723"/>
    </source>
</evidence>
<keyword evidence="3 10" id="KW-0255">Endonuclease</keyword>
<sequence length="301" mass="33999">MGWRSVIVTQHAKMSYSAGLMVVQTMDGTSEIPLDDMALLMVSTTQAVITSALISALVKNNIKVIFVDHAHQPIGEVNGYQSANRDCKVLENQFNWQQQRKDVLWTKIVAAKINNQISVLKCFHKDVECLQNELDQLEVGDETNREAVVARKYFPLLYNDDFSRHNGSAINAALDYGYSILLSETNRIIAGNGYLTELGIHHRNQANHFNLGSDLMEPFRPIIDYWVAGQKFRELTPEVKIGLIDCMNIEIIFNGKKEILRNAISRYVTDCLNYLSGDKDETRIEVEFTSEVPNDALNGNV</sequence>
<dbReference type="InterPro" id="IPR002729">
    <property type="entry name" value="CRISPR-assoc_Cas1"/>
</dbReference>
<evidence type="ECO:0000256" key="4">
    <source>
        <dbReference type="ARBA" id="ARBA00022801"/>
    </source>
</evidence>
<keyword evidence="8 10" id="KW-0464">Manganese</keyword>
<feature type="binding site" evidence="10">
    <location>
        <position position="202"/>
    </location>
    <ligand>
        <name>Mn(2+)</name>
        <dbReference type="ChEBI" id="CHEBI:29035"/>
    </ligand>
</feature>
<dbReference type="GO" id="GO:0046872">
    <property type="term" value="F:metal ion binding"/>
    <property type="evidence" value="ECO:0007669"/>
    <property type="project" value="UniProtKB-UniRule"/>
</dbReference>
<dbReference type="Proteomes" id="UP000003645">
    <property type="component" value="Chromosome"/>
</dbReference>
<dbReference type="Gene3D" id="3.100.10.20">
    <property type="entry name" value="CRISPR-associated endonuclease Cas1, N-terminal domain"/>
    <property type="match status" value="1"/>
</dbReference>
<evidence type="ECO:0000256" key="6">
    <source>
        <dbReference type="ARBA" id="ARBA00023118"/>
    </source>
</evidence>
<keyword evidence="7 10" id="KW-0238">DNA-binding</keyword>
<dbReference type="EC" id="3.1.-.-" evidence="10"/>
<dbReference type="PANTHER" id="PTHR34353">
    <property type="entry name" value="CRISPR-ASSOCIATED ENDONUCLEASE CAS1 1"/>
    <property type="match status" value="1"/>
</dbReference>
<keyword evidence="12" id="KW-1185">Reference proteome</keyword>
<evidence type="ECO:0000313" key="12">
    <source>
        <dbReference type="Proteomes" id="UP000003645"/>
    </source>
</evidence>
<name>A0A0D4CLH7_LIMMU</name>
<keyword evidence="6 10" id="KW-0051">Antiviral defense</keyword>
<proteinExistence type="inferred from homology"/>
<dbReference type="Pfam" id="PF01867">
    <property type="entry name" value="Cas_Cas1"/>
    <property type="match status" value="2"/>
</dbReference>
<comment type="subunit">
    <text evidence="9 10">Homodimer, forms a heterotetramer with a Cas2 homodimer.</text>
</comment>
<dbReference type="GO" id="GO:0051607">
    <property type="term" value="P:defense response to virus"/>
    <property type="evidence" value="ECO:0007669"/>
    <property type="project" value="UniProtKB-UniRule"/>
</dbReference>
<evidence type="ECO:0000313" key="11">
    <source>
        <dbReference type="EMBL" id="AJT50775.1"/>
    </source>
</evidence>
<dbReference type="GO" id="GO:0043571">
    <property type="term" value="P:maintenance of CRISPR repeat elements"/>
    <property type="evidence" value="ECO:0007669"/>
    <property type="project" value="UniProtKB-UniRule"/>
</dbReference>
<dbReference type="InterPro" id="IPR050646">
    <property type="entry name" value="Cas1"/>
</dbReference>
<comment type="similarity">
    <text evidence="10">Belongs to the CRISPR-associated endonuclease Cas1 family.</text>
</comment>
<dbReference type="HOGENOM" id="CLU_055263_1_0_9"/>
<dbReference type="HAMAP" id="MF_01470">
    <property type="entry name" value="Cas1"/>
    <property type="match status" value="1"/>
</dbReference>
<feature type="binding site" evidence="10">
    <location>
        <position position="217"/>
    </location>
    <ligand>
        <name>Mn(2+)</name>
        <dbReference type="ChEBI" id="CHEBI:29035"/>
    </ligand>
</feature>
<comment type="cofactor">
    <cofactor evidence="10">
        <name>Mg(2+)</name>
        <dbReference type="ChEBI" id="CHEBI:18420"/>
    </cofactor>
    <cofactor evidence="10">
        <name>Mn(2+)</name>
        <dbReference type="ChEBI" id="CHEBI:29035"/>
    </cofactor>
</comment>
<keyword evidence="2 10" id="KW-0479">Metal-binding</keyword>
<evidence type="ECO:0000256" key="9">
    <source>
        <dbReference type="ARBA" id="ARBA00038592"/>
    </source>
</evidence>
<evidence type="ECO:0000256" key="8">
    <source>
        <dbReference type="ARBA" id="ARBA00023211"/>
    </source>
</evidence>